<feature type="domain" description="Bacterial spore germination immunoglobulin-like" evidence="1">
    <location>
        <begin position="71"/>
        <end position="151"/>
    </location>
</feature>
<sequence>MKTLKSLFSLMIIIPLCFSCGENRKGETSTETSENNALIEDTVKTRSNAENDNYRQSVKEEGENWQISNLISVAQPKENENVSSPLQIEGKARGIWFFEGTAPVTLVDNGQKELATGIIEAKGEWMTEDFVPFQGNLEFDAQNFENGFLILHRANPSGKPEYDKNLIIPVNFSVNKGI</sequence>
<dbReference type="Proteomes" id="UP001261624">
    <property type="component" value="Unassembled WGS sequence"/>
</dbReference>
<evidence type="ECO:0000313" key="3">
    <source>
        <dbReference type="Proteomes" id="UP001261624"/>
    </source>
</evidence>
<evidence type="ECO:0000313" key="2">
    <source>
        <dbReference type="EMBL" id="MDT0689536.1"/>
    </source>
</evidence>
<dbReference type="Pfam" id="PF10648">
    <property type="entry name" value="Gmad2"/>
    <property type="match status" value="1"/>
</dbReference>
<reference evidence="2 3" key="1">
    <citation type="submission" date="2023-09" db="EMBL/GenBank/DDBJ databases">
        <authorList>
            <person name="Rey-Velasco X."/>
        </authorList>
    </citation>
    <scope>NUCLEOTIDE SEQUENCE [LARGE SCALE GENOMIC DNA]</scope>
    <source>
        <strain evidence="2 3">F188</strain>
    </source>
</reference>
<organism evidence="2 3">
    <name type="scientific">Autumnicola patrickiae</name>
    <dbReference type="NCBI Taxonomy" id="3075591"/>
    <lineage>
        <taxon>Bacteria</taxon>
        <taxon>Pseudomonadati</taxon>
        <taxon>Bacteroidota</taxon>
        <taxon>Flavobacteriia</taxon>
        <taxon>Flavobacteriales</taxon>
        <taxon>Flavobacteriaceae</taxon>
        <taxon>Autumnicola</taxon>
    </lineage>
</organism>
<proteinExistence type="predicted"/>
<comment type="caution">
    <text evidence="2">The sequence shown here is derived from an EMBL/GenBank/DDBJ whole genome shotgun (WGS) entry which is preliminary data.</text>
</comment>
<gene>
    <name evidence="2" type="ORF">RM549_07055</name>
</gene>
<accession>A0ABU3E0P4</accession>
<dbReference type="InterPro" id="IPR018911">
    <property type="entry name" value="Gmad2_Ig-like_dom"/>
</dbReference>
<dbReference type="RefSeq" id="WP_311683171.1">
    <property type="nucleotide sequence ID" value="NZ_JAVRHM010000006.1"/>
</dbReference>
<protein>
    <submittedName>
        <fullName evidence="2">Gmad2 immunoglobulin-like domain-containing protein</fullName>
    </submittedName>
</protein>
<evidence type="ECO:0000259" key="1">
    <source>
        <dbReference type="Pfam" id="PF10648"/>
    </source>
</evidence>
<name>A0ABU3E0P4_9FLAO</name>
<dbReference type="EMBL" id="JAVRHM010000006">
    <property type="protein sequence ID" value="MDT0689536.1"/>
    <property type="molecule type" value="Genomic_DNA"/>
</dbReference>
<keyword evidence="3" id="KW-1185">Reference proteome</keyword>